<feature type="region of interest" description="Disordered" evidence="1">
    <location>
        <begin position="139"/>
        <end position="169"/>
    </location>
</feature>
<keyword evidence="3" id="KW-1185">Reference proteome</keyword>
<dbReference type="RefSeq" id="WP_062998284.1">
    <property type="nucleotide sequence ID" value="NZ_BMMH01000003.1"/>
</dbReference>
<dbReference type="InterPro" id="IPR004401">
    <property type="entry name" value="YbaB/EbfC"/>
</dbReference>
<dbReference type="SUPFAM" id="SSF82607">
    <property type="entry name" value="YbaB-like"/>
    <property type="match status" value="1"/>
</dbReference>
<evidence type="ECO:0000313" key="2">
    <source>
        <dbReference type="EMBL" id="GGL04076.1"/>
    </source>
</evidence>
<dbReference type="Proteomes" id="UP000638263">
    <property type="component" value="Unassembled WGS sequence"/>
</dbReference>
<accession>A0A917REA4</accession>
<reference evidence="2" key="1">
    <citation type="journal article" date="2014" name="Int. J. Syst. Evol. Microbiol.">
        <title>Complete genome sequence of Corynebacterium casei LMG S-19264T (=DSM 44701T), isolated from a smear-ripened cheese.</title>
        <authorList>
            <consortium name="US DOE Joint Genome Institute (JGI-PGF)"/>
            <person name="Walter F."/>
            <person name="Albersmeier A."/>
            <person name="Kalinowski J."/>
            <person name="Ruckert C."/>
        </authorList>
    </citation>
    <scope>NUCLEOTIDE SEQUENCE</scope>
    <source>
        <strain evidence="2">CGMCC 4.3508</strain>
    </source>
</reference>
<protein>
    <recommendedName>
        <fullName evidence="4">YbaB/EbfC family DNA-binding protein</fullName>
    </recommendedName>
</protein>
<feature type="compositionally biased region" description="Basic and acidic residues" evidence="1">
    <location>
        <begin position="158"/>
        <end position="169"/>
    </location>
</feature>
<dbReference type="EMBL" id="BMMH01000003">
    <property type="protein sequence ID" value="GGL04076.1"/>
    <property type="molecule type" value="Genomic_DNA"/>
</dbReference>
<organism evidence="2 3">
    <name type="scientific">Nocardia jinanensis</name>
    <dbReference type="NCBI Taxonomy" id="382504"/>
    <lineage>
        <taxon>Bacteria</taxon>
        <taxon>Bacillati</taxon>
        <taxon>Actinomycetota</taxon>
        <taxon>Actinomycetes</taxon>
        <taxon>Mycobacteriales</taxon>
        <taxon>Nocardiaceae</taxon>
        <taxon>Nocardia</taxon>
    </lineage>
</organism>
<evidence type="ECO:0000313" key="3">
    <source>
        <dbReference type="Proteomes" id="UP000638263"/>
    </source>
</evidence>
<evidence type="ECO:0000256" key="1">
    <source>
        <dbReference type="SAM" id="MobiDB-lite"/>
    </source>
</evidence>
<gene>
    <name evidence="2" type="ORF">GCM10011588_18370</name>
</gene>
<dbReference type="AlphaFoldDB" id="A0A917REA4"/>
<evidence type="ECO:0008006" key="4">
    <source>
        <dbReference type="Google" id="ProtNLM"/>
    </source>
</evidence>
<dbReference type="GO" id="GO:0003677">
    <property type="term" value="F:DNA binding"/>
    <property type="evidence" value="ECO:0007669"/>
    <property type="project" value="InterPro"/>
</dbReference>
<reference evidence="2" key="2">
    <citation type="submission" date="2020-09" db="EMBL/GenBank/DDBJ databases">
        <authorList>
            <person name="Sun Q."/>
            <person name="Zhou Y."/>
        </authorList>
    </citation>
    <scope>NUCLEOTIDE SEQUENCE</scope>
    <source>
        <strain evidence="2">CGMCC 4.3508</strain>
    </source>
</reference>
<name>A0A917REA4_9NOCA</name>
<dbReference type="Gene3D" id="3.30.1310.10">
    <property type="entry name" value="Nucleoid-associated protein YbaB-like domain"/>
    <property type="match status" value="1"/>
</dbReference>
<comment type="caution">
    <text evidence="2">The sequence shown here is derived from an EMBL/GenBank/DDBJ whole genome shotgun (WGS) entry which is preliminary data.</text>
</comment>
<dbReference type="InterPro" id="IPR036894">
    <property type="entry name" value="YbaB-like_sf"/>
</dbReference>
<dbReference type="Pfam" id="PF02575">
    <property type="entry name" value="YbaB_DNA_bd"/>
    <property type="match status" value="1"/>
</dbReference>
<proteinExistence type="predicted"/>
<sequence length="169" mass="18553">MSSDDRAATRAATGMLRDSVDQLLSTFERQREAMAEVRQRLAATTVSVWSADNLVRIDANTAGVPVEVHLTPEAFKRSTPEKLGRSILEAVQQAARQAGDLSREAWAPIQEMAGEIPDLPDIAPGMPSIKTLTGELFPDPVTEAEPAAPMGREEEDEFYRNRDYLEGGR</sequence>